<dbReference type="InterPro" id="IPR002016">
    <property type="entry name" value="Haem_peroxidase"/>
</dbReference>
<dbReference type="PANTHER" id="PTHR31356:SF53">
    <property type="entry name" value="HEME PEROXIDASE"/>
    <property type="match status" value="1"/>
</dbReference>
<evidence type="ECO:0000313" key="11">
    <source>
        <dbReference type="Proteomes" id="UP000054270"/>
    </source>
</evidence>
<dbReference type="SUPFAM" id="SSF48113">
    <property type="entry name" value="Heme-dependent peroxidases"/>
    <property type="match status" value="1"/>
</dbReference>
<dbReference type="InterPro" id="IPR044831">
    <property type="entry name" value="Ccp1-like"/>
</dbReference>
<evidence type="ECO:0000256" key="2">
    <source>
        <dbReference type="ARBA" id="ARBA00022617"/>
    </source>
</evidence>
<reference evidence="11" key="1">
    <citation type="submission" date="2014-04" db="EMBL/GenBank/DDBJ databases">
        <title>Evolutionary Origins and Diversification of the Mycorrhizal Mutualists.</title>
        <authorList>
            <consortium name="DOE Joint Genome Institute"/>
            <consortium name="Mycorrhizal Genomics Consortium"/>
            <person name="Kohler A."/>
            <person name="Kuo A."/>
            <person name="Nagy L.G."/>
            <person name="Floudas D."/>
            <person name="Copeland A."/>
            <person name="Barry K.W."/>
            <person name="Cichocki N."/>
            <person name="Veneault-Fourrey C."/>
            <person name="LaButti K."/>
            <person name="Lindquist E.A."/>
            <person name="Lipzen A."/>
            <person name="Lundell T."/>
            <person name="Morin E."/>
            <person name="Murat C."/>
            <person name="Riley R."/>
            <person name="Ohm R."/>
            <person name="Sun H."/>
            <person name="Tunlid A."/>
            <person name="Henrissat B."/>
            <person name="Grigoriev I.V."/>
            <person name="Hibbett D.S."/>
            <person name="Martin F."/>
        </authorList>
    </citation>
    <scope>NUCLEOTIDE SEQUENCE [LARGE SCALE GENOMIC DNA]</scope>
    <source>
        <strain evidence="11">FD-334 SS-4</strain>
    </source>
</reference>
<dbReference type="GO" id="GO:0042744">
    <property type="term" value="P:hydrogen peroxide catabolic process"/>
    <property type="evidence" value="ECO:0007669"/>
    <property type="project" value="TreeGrafter"/>
</dbReference>
<dbReference type="GO" id="GO:0020037">
    <property type="term" value="F:heme binding"/>
    <property type="evidence" value="ECO:0007669"/>
    <property type="project" value="UniProtKB-UniRule"/>
</dbReference>
<evidence type="ECO:0000256" key="5">
    <source>
        <dbReference type="ARBA" id="ARBA00023004"/>
    </source>
</evidence>
<evidence type="ECO:0000256" key="1">
    <source>
        <dbReference type="ARBA" id="ARBA00022559"/>
    </source>
</evidence>
<feature type="compositionally biased region" description="Gly residues" evidence="8">
    <location>
        <begin position="595"/>
        <end position="611"/>
    </location>
</feature>
<dbReference type="Proteomes" id="UP000054270">
    <property type="component" value="Unassembled WGS sequence"/>
</dbReference>
<keyword evidence="3" id="KW-0479">Metal-binding</keyword>
<protein>
    <recommendedName>
        <fullName evidence="7">Peroxidase</fullName>
        <ecNumber evidence="7">1.11.1.-</ecNumber>
    </recommendedName>
</protein>
<feature type="region of interest" description="Disordered" evidence="8">
    <location>
        <begin position="582"/>
        <end position="611"/>
    </location>
</feature>
<evidence type="ECO:0000256" key="6">
    <source>
        <dbReference type="RuleBase" id="RU004241"/>
    </source>
</evidence>
<dbReference type="PRINTS" id="PR00458">
    <property type="entry name" value="PEROXIDASE"/>
</dbReference>
<keyword evidence="7" id="KW-0732">Signal</keyword>
<dbReference type="EMBL" id="KN817648">
    <property type="protein sequence ID" value="KJA15317.1"/>
    <property type="molecule type" value="Genomic_DNA"/>
</dbReference>
<proteinExistence type="inferred from homology"/>
<evidence type="ECO:0000256" key="8">
    <source>
        <dbReference type="SAM" id="MobiDB-lite"/>
    </source>
</evidence>
<sequence>MFSAMAFHAVCLLALVASFAPAASAYQWPDPQYEALERLLFEGTDINDVPTSILTNLCGTRVSNGSPVAAEWLRLSYHDAATHNITDGTGGIDASIYYELDRAENIGAGMISSMNDFSGASNKFVSRADLIALGVVWGVASCGGPILPYRGGRTDATAAGRLGVPQPQEALAVQTERFRLQGFNATEMISLVACGHTLGGVRNTDFPTIVPGAATELVLKKFDGTNAYDNSIVAEYLNGTTIDPMITISNSTLQSDLRVFSSDGNVTMNSMSSPAAFNATCAALLERVINLVPNGVSLTEQINLLPFKVHDARLTVQNGALVYVVEVRVAVTAAIESAGLAPTAIAIFWCDARGAFADCAGNDASTTVTTSPTSFNDVLVSPVAAALQTAFVAYEFVLPIDPARGIARFWFEVRTATGAATLQDNGGAGYILDDSLMFVDELGSAAAASNGGVTFNVVVGLRSTAAPTSATMAIFDNTFVNNATTPFTLSALLQLSTNASLPAVSGYTFYTGSFSTPASTAGHPTLDLAFNFTGSAPLTMSFVRPTGPKDFFAPDTVNAVTTTSVSLVPTIVTAISSASVPVSSATGTGVAPTGTGSGTTSGGNGGGPRQGGWGVAGMLAIGLAWWI</sequence>
<evidence type="ECO:0000256" key="4">
    <source>
        <dbReference type="ARBA" id="ARBA00023002"/>
    </source>
</evidence>
<feature type="signal peptide" evidence="7">
    <location>
        <begin position="1"/>
        <end position="25"/>
    </location>
</feature>
<dbReference type="AlphaFoldDB" id="A0A0D2KL25"/>
<dbReference type="PANTHER" id="PTHR31356">
    <property type="entry name" value="THYLAKOID LUMENAL 29 KDA PROTEIN, CHLOROPLASTIC-RELATED"/>
    <property type="match status" value="1"/>
</dbReference>
<organism evidence="10 11">
    <name type="scientific">Hypholoma sublateritium (strain FD-334 SS-4)</name>
    <dbReference type="NCBI Taxonomy" id="945553"/>
    <lineage>
        <taxon>Eukaryota</taxon>
        <taxon>Fungi</taxon>
        <taxon>Dikarya</taxon>
        <taxon>Basidiomycota</taxon>
        <taxon>Agaricomycotina</taxon>
        <taxon>Agaricomycetes</taxon>
        <taxon>Agaricomycetidae</taxon>
        <taxon>Agaricales</taxon>
        <taxon>Agaricineae</taxon>
        <taxon>Strophariaceae</taxon>
        <taxon>Hypholoma</taxon>
    </lineage>
</organism>
<dbReference type="GO" id="GO:0034599">
    <property type="term" value="P:cellular response to oxidative stress"/>
    <property type="evidence" value="ECO:0007669"/>
    <property type="project" value="InterPro"/>
</dbReference>
<dbReference type="OrthoDB" id="2144714at2759"/>
<accession>A0A0D2KL25</accession>
<feature type="chain" id="PRO_5006986415" description="Peroxidase" evidence="7">
    <location>
        <begin position="26"/>
        <end position="627"/>
    </location>
</feature>
<dbReference type="STRING" id="945553.A0A0D2KL25"/>
<dbReference type="OMA" id="FANTHQF"/>
<name>A0A0D2KL25_HYPSF</name>
<evidence type="ECO:0000256" key="3">
    <source>
        <dbReference type="ARBA" id="ARBA00022723"/>
    </source>
</evidence>
<evidence type="ECO:0000313" key="10">
    <source>
        <dbReference type="EMBL" id="KJA15317.1"/>
    </source>
</evidence>
<evidence type="ECO:0000256" key="7">
    <source>
        <dbReference type="RuleBase" id="RU363051"/>
    </source>
</evidence>
<dbReference type="Gene3D" id="1.10.520.10">
    <property type="match status" value="1"/>
</dbReference>
<keyword evidence="4 7" id="KW-0560">Oxidoreductase</keyword>
<dbReference type="EC" id="1.11.1.-" evidence="7"/>
<keyword evidence="11" id="KW-1185">Reference proteome</keyword>
<keyword evidence="5" id="KW-0408">Iron</keyword>
<feature type="domain" description="Plant heme peroxidase family profile" evidence="9">
    <location>
        <begin position="35"/>
        <end position="278"/>
    </location>
</feature>
<dbReference type="GO" id="GO:0004601">
    <property type="term" value="F:peroxidase activity"/>
    <property type="evidence" value="ECO:0007669"/>
    <property type="project" value="UniProtKB-KW"/>
</dbReference>
<evidence type="ECO:0000259" key="9">
    <source>
        <dbReference type="PROSITE" id="PS50873"/>
    </source>
</evidence>
<comment type="similarity">
    <text evidence="6">Belongs to the peroxidase family.</text>
</comment>
<dbReference type="InterPro" id="IPR010255">
    <property type="entry name" value="Haem_peroxidase_sf"/>
</dbReference>
<dbReference type="GO" id="GO:0000302">
    <property type="term" value="P:response to reactive oxygen species"/>
    <property type="evidence" value="ECO:0007669"/>
    <property type="project" value="TreeGrafter"/>
</dbReference>
<dbReference type="PROSITE" id="PS50873">
    <property type="entry name" value="PEROXIDASE_4"/>
    <property type="match status" value="1"/>
</dbReference>
<feature type="compositionally biased region" description="Low complexity" evidence="8">
    <location>
        <begin position="582"/>
        <end position="594"/>
    </location>
</feature>
<gene>
    <name evidence="10" type="ORF">HYPSUDRAFT_72108</name>
</gene>
<dbReference type="Pfam" id="PF00141">
    <property type="entry name" value="peroxidase"/>
    <property type="match status" value="1"/>
</dbReference>
<keyword evidence="2" id="KW-0349">Heme</keyword>
<keyword evidence="1 7" id="KW-0575">Peroxidase</keyword>
<dbReference type="GO" id="GO:0046872">
    <property type="term" value="F:metal ion binding"/>
    <property type="evidence" value="ECO:0007669"/>
    <property type="project" value="UniProtKB-UniRule"/>
</dbReference>